<dbReference type="SUPFAM" id="SSF48371">
    <property type="entry name" value="ARM repeat"/>
    <property type="match status" value="1"/>
</dbReference>
<dbReference type="AlphaFoldDB" id="A0A7C4CAB8"/>
<dbReference type="InterPro" id="IPR014825">
    <property type="entry name" value="DNA_alkylation"/>
</dbReference>
<dbReference type="PANTHER" id="PTHR34070">
    <property type="entry name" value="ARMADILLO-TYPE FOLD"/>
    <property type="match status" value="1"/>
</dbReference>
<proteinExistence type="predicted"/>
<dbReference type="InterPro" id="IPR016024">
    <property type="entry name" value="ARM-type_fold"/>
</dbReference>
<protein>
    <submittedName>
        <fullName evidence="1">DNA alkylation repair protein</fullName>
    </submittedName>
</protein>
<name>A0A7C4CAB8_UNCW3</name>
<dbReference type="Gene3D" id="1.25.10.90">
    <property type="match status" value="1"/>
</dbReference>
<gene>
    <name evidence="1" type="ORF">ENS41_02115</name>
</gene>
<dbReference type="EMBL" id="DSUT01000038">
    <property type="protein sequence ID" value="HGK27732.1"/>
    <property type="molecule type" value="Genomic_DNA"/>
</dbReference>
<dbReference type="Pfam" id="PF08713">
    <property type="entry name" value="DNA_alkylation"/>
    <property type="match status" value="1"/>
</dbReference>
<dbReference type="PANTHER" id="PTHR34070:SF1">
    <property type="entry name" value="DNA ALKYLATION REPAIR PROTEIN"/>
    <property type="match status" value="1"/>
</dbReference>
<accession>A0A7C4CAB8</accession>
<organism evidence="1">
    <name type="scientific">candidate division WOR-3 bacterium</name>
    <dbReference type="NCBI Taxonomy" id="2052148"/>
    <lineage>
        <taxon>Bacteria</taxon>
        <taxon>Bacteria division WOR-3</taxon>
    </lineage>
</organism>
<sequence length="282" mass="33017">MPRCAQDRRRHRVRHRRHQVRCRHPAGPVLQGLPAPVRSPTVKTSATVRALSREFKAQADPEYRKSVQRFFKEPVKLYGVRTPVFREIVRCHWQKVRDLPKHEILGLCEELLALGNGEERGAAFEWALRMRRQLAPADFYRLERWLKRHVSNWAACDSLCCGVLGFFLLDHPGFLSRLRAWARARNRWLRRAAAVAHIVSIRRGRALPQACAVAGILLEDPDDMVQKGYGWMLKEMANSRPREVFDFVMKRRARMPRTALRYAIEKMPRSWKRRAMAKPREA</sequence>
<dbReference type="CDD" id="cd06561">
    <property type="entry name" value="AlkD_like"/>
    <property type="match status" value="1"/>
</dbReference>
<comment type="caution">
    <text evidence="1">The sequence shown here is derived from an EMBL/GenBank/DDBJ whole genome shotgun (WGS) entry which is preliminary data.</text>
</comment>
<reference evidence="1" key="1">
    <citation type="journal article" date="2020" name="mSystems">
        <title>Genome- and Community-Level Interaction Insights into Carbon Utilization and Element Cycling Functions of Hydrothermarchaeota in Hydrothermal Sediment.</title>
        <authorList>
            <person name="Zhou Z."/>
            <person name="Liu Y."/>
            <person name="Xu W."/>
            <person name="Pan J."/>
            <person name="Luo Z.H."/>
            <person name="Li M."/>
        </authorList>
    </citation>
    <scope>NUCLEOTIDE SEQUENCE [LARGE SCALE GENOMIC DNA]</scope>
    <source>
        <strain evidence="1">SpSt-488</strain>
    </source>
</reference>
<evidence type="ECO:0000313" key="1">
    <source>
        <dbReference type="EMBL" id="HGK27732.1"/>
    </source>
</evidence>